<dbReference type="InterPro" id="IPR003124">
    <property type="entry name" value="WH2_dom"/>
</dbReference>
<feature type="compositionally biased region" description="Basic and acidic residues" evidence="2">
    <location>
        <begin position="622"/>
        <end position="637"/>
    </location>
</feature>
<reference evidence="4 5" key="1">
    <citation type="submission" date="2022-05" db="EMBL/GenBank/DDBJ databases">
        <title>A multi-omics perspective on studying reproductive biology in Daphnia sinensis.</title>
        <authorList>
            <person name="Jia J."/>
        </authorList>
    </citation>
    <scope>NUCLEOTIDE SEQUENCE [LARGE SCALE GENOMIC DNA]</scope>
    <source>
        <strain evidence="4 5">WSL</strain>
    </source>
</reference>
<dbReference type="Pfam" id="PF02205">
    <property type="entry name" value="WH2"/>
    <property type="match status" value="2"/>
</dbReference>
<feature type="domain" description="WH2" evidence="3">
    <location>
        <begin position="183"/>
        <end position="199"/>
    </location>
</feature>
<protein>
    <recommendedName>
        <fullName evidence="3">WH2 domain-containing protein</fullName>
    </recommendedName>
</protein>
<name>A0AAD5PWH9_9CRUS</name>
<keyword evidence="5" id="KW-1185">Reference proteome</keyword>
<gene>
    <name evidence="4" type="ORF">GHT06_015793</name>
</gene>
<dbReference type="Gene3D" id="1.20.5.340">
    <property type="match status" value="1"/>
</dbReference>
<evidence type="ECO:0000313" key="4">
    <source>
        <dbReference type="EMBL" id="KAI9559004.1"/>
    </source>
</evidence>
<dbReference type="AlphaFoldDB" id="A0AAD5PWH9"/>
<accession>A0AAD5PWH9</accession>
<dbReference type="GO" id="GO:0003779">
    <property type="term" value="F:actin binding"/>
    <property type="evidence" value="ECO:0007669"/>
    <property type="project" value="InterPro"/>
</dbReference>
<feature type="compositionally biased region" description="Polar residues" evidence="2">
    <location>
        <begin position="1"/>
        <end position="34"/>
    </location>
</feature>
<feature type="compositionally biased region" description="Acidic residues" evidence="2">
    <location>
        <begin position="343"/>
        <end position="358"/>
    </location>
</feature>
<feature type="compositionally biased region" description="Pro residues" evidence="2">
    <location>
        <begin position="60"/>
        <end position="84"/>
    </location>
</feature>
<feature type="region of interest" description="Disordered" evidence="2">
    <location>
        <begin position="284"/>
        <end position="358"/>
    </location>
</feature>
<evidence type="ECO:0000256" key="2">
    <source>
        <dbReference type="SAM" id="MobiDB-lite"/>
    </source>
</evidence>
<proteinExistence type="predicted"/>
<dbReference type="PANTHER" id="PTHR48209">
    <property type="entry name" value="AGL056WP"/>
    <property type="match status" value="1"/>
</dbReference>
<dbReference type="PROSITE" id="PS51082">
    <property type="entry name" value="WH2"/>
    <property type="match status" value="1"/>
</dbReference>
<dbReference type="SUPFAM" id="SSF101447">
    <property type="entry name" value="Formin homology 2 domain (FH2 domain)"/>
    <property type="match status" value="1"/>
</dbReference>
<evidence type="ECO:0000313" key="5">
    <source>
        <dbReference type="Proteomes" id="UP000820818"/>
    </source>
</evidence>
<organism evidence="4 5">
    <name type="scientific">Daphnia sinensis</name>
    <dbReference type="NCBI Taxonomy" id="1820382"/>
    <lineage>
        <taxon>Eukaryota</taxon>
        <taxon>Metazoa</taxon>
        <taxon>Ecdysozoa</taxon>
        <taxon>Arthropoda</taxon>
        <taxon>Crustacea</taxon>
        <taxon>Branchiopoda</taxon>
        <taxon>Diplostraca</taxon>
        <taxon>Cladocera</taxon>
        <taxon>Anomopoda</taxon>
        <taxon>Daphniidae</taxon>
        <taxon>Daphnia</taxon>
        <taxon>Daphnia similis group</taxon>
    </lineage>
</organism>
<dbReference type="EMBL" id="WJBH02000005">
    <property type="protein sequence ID" value="KAI9559004.1"/>
    <property type="molecule type" value="Genomic_DNA"/>
</dbReference>
<comment type="caution">
    <text evidence="4">The sequence shown here is derived from an EMBL/GenBank/DDBJ whole genome shotgun (WGS) entry which is preliminary data.</text>
</comment>
<feature type="compositionally biased region" description="Acidic residues" evidence="2">
    <location>
        <begin position="481"/>
        <end position="494"/>
    </location>
</feature>
<feature type="region of interest" description="Disordered" evidence="2">
    <location>
        <begin position="413"/>
        <end position="496"/>
    </location>
</feature>
<sequence length="683" mass="77023">MPTSTASLSLSRPGSSRNTGTGVGQPQQLQQHASTGPIVPPWRRVSRQESANNSTGRLIIPPPPPPPSTMAAPPPPPPPPPPPASTVQKREIPEHVAVKLEQYKKTPRKRPDWASMMKEIEVGKQLRRVQTNDRSRPILPQAKAKGKVLPGQTFTPITCLDDDANTKEVFVYESEKPTSDCVANQILLEIQKGVRLKKTKCNDRSRPILSGLGVFRRQVSTVEADPAEPTTPLIEPEADYDDIDKVRDDLQSTKQLLEIELINRRKIDEENAKLQSEIRRLKEELASGGSHKPSSTMAPSFGTTRRSSSTNYFAPEAPSILKKSTSKMAMMNRSKPAKKDSSGEDDDSDEDFGDLDAVEEEMNALRGQAELARKSAEEFEARYKEAANQLVTTQAEMEDLEMKVAVLKKKLRKAQELNGGGEPEETELRDFGTQTDPIEPPPVVDSRPARSSSRRDLRKQMSRQDSRGSNISSANNNPAELSEDEEDEEEEDESTAYLKAQKRELSLLASRLRSTKDKEKNVRNERIALHLQLKKFRNDLKDEKKKYAALKKEVDGMAVMMNELGEDEKVEIVVEEIEVTDSEEEEDEEEEDEEDEDEEDEDDEIDDVEEEESDEDTESDEIETRMEKYNERLRNHDNTLSTLKKGNYLLKSKVDMAQEELRKERSRYSALEIELNNCLAELG</sequence>
<evidence type="ECO:0000259" key="3">
    <source>
        <dbReference type="PROSITE" id="PS51082"/>
    </source>
</evidence>
<feature type="compositionally biased region" description="Acidic residues" evidence="2">
    <location>
        <begin position="577"/>
        <end position="621"/>
    </location>
</feature>
<dbReference type="Proteomes" id="UP000820818">
    <property type="component" value="Linkage Group LG5"/>
</dbReference>
<feature type="compositionally biased region" description="Basic and acidic residues" evidence="2">
    <location>
        <begin position="453"/>
        <end position="466"/>
    </location>
</feature>
<feature type="compositionally biased region" description="Polar residues" evidence="2">
    <location>
        <begin position="292"/>
        <end position="312"/>
    </location>
</feature>
<dbReference type="PANTHER" id="PTHR48209:SF2">
    <property type="entry name" value="FI24008P1"/>
    <property type="match status" value="1"/>
</dbReference>
<feature type="coiled-coil region" evidence="1">
    <location>
        <begin position="498"/>
        <end position="553"/>
    </location>
</feature>
<feature type="region of interest" description="Disordered" evidence="2">
    <location>
        <begin position="1"/>
        <end position="95"/>
    </location>
</feature>
<evidence type="ECO:0000256" key="1">
    <source>
        <dbReference type="SAM" id="Coils"/>
    </source>
</evidence>
<feature type="region of interest" description="Disordered" evidence="2">
    <location>
        <begin position="577"/>
        <end position="638"/>
    </location>
</feature>
<keyword evidence="1" id="KW-0175">Coiled coil</keyword>
<feature type="compositionally biased region" description="Polar residues" evidence="2">
    <location>
        <begin position="467"/>
        <end position="479"/>
    </location>
</feature>